<dbReference type="FunFam" id="2.40.50.700:FF:000001">
    <property type="entry name" value="Exosome complex exonuclease exoribonuclease (Rrp44)"/>
    <property type="match status" value="1"/>
</dbReference>
<keyword evidence="6" id="KW-0698">rRNA processing</keyword>
<proteinExistence type="inferred from homology"/>
<keyword evidence="13" id="KW-0539">Nucleus</keyword>
<name>A0A8B7N666_HYAAZ</name>
<dbReference type="GO" id="GO:0003723">
    <property type="term" value="F:RNA binding"/>
    <property type="evidence" value="ECO:0007669"/>
    <property type="project" value="UniProtKB-KW"/>
</dbReference>
<dbReference type="GO" id="GO:0000177">
    <property type="term" value="C:cytoplasmic exosome (RNase complex)"/>
    <property type="evidence" value="ECO:0007669"/>
    <property type="project" value="TreeGrafter"/>
</dbReference>
<keyword evidence="5" id="KW-0963">Cytoplasm</keyword>
<dbReference type="InterPro" id="IPR012340">
    <property type="entry name" value="NA-bd_OB-fold"/>
</dbReference>
<dbReference type="PROSITE" id="PS01175">
    <property type="entry name" value="RIBONUCLEASE_II"/>
    <property type="match status" value="1"/>
</dbReference>
<keyword evidence="20" id="KW-1185">Reference proteome</keyword>
<keyword evidence="8" id="KW-0255">Endonuclease</keyword>
<keyword evidence="9" id="KW-0378">Hydrolase</keyword>
<keyword evidence="12" id="KW-0694">RNA-binding</keyword>
<keyword evidence="11 21" id="KW-0269">Exonuclease</keyword>
<dbReference type="OrthoDB" id="372421at2759"/>
<accession>A0A8B7N666</accession>
<evidence type="ECO:0000256" key="5">
    <source>
        <dbReference type="ARBA" id="ARBA00022490"/>
    </source>
</evidence>
<dbReference type="SMART" id="SM00955">
    <property type="entry name" value="RNB"/>
    <property type="match status" value="1"/>
</dbReference>
<dbReference type="GO" id="GO:0071034">
    <property type="term" value="P:CUT catabolic process"/>
    <property type="evidence" value="ECO:0007669"/>
    <property type="project" value="UniProtKB-ARBA"/>
</dbReference>
<dbReference type="GO" id="GO:0004519">
    <property type="term" value="F:endonuclease activity"/>
    <property type="evidence" value="ECO:0007669"/>
    <property type="project" value="UniProtKB-KW"/>
</dbReference>
<dbReference type="SMART" id="SM00670">
    <property type="entry name" value="PINc"/>
    <property type="match status" value="1"/>
</dbReference>
<comment type="subcellular location">
    <subcellularLocation>
        <location evidence="2">Cytoplasm</location>
    </subcellularLocation>
    <subcellularLocation>
        <location evidence="3">Nucleus</location>
        <location evidence="3">Nucleolus</location>
    </subcellularLocation>
</comment>
<evidence type="ECO:0000259" key="18">
    <source>
        <dbReference type="SMART" id="SM00670"/>
    </source>
</evidence>
<sequence length="1040" mass="117998">MGVVERKQKIFYKKTKRGNILKVVREHYLRDDVWCSVAGCQQCKNEASSLNPVPESPSNLVSEPHVLVIDTNIALHQIDFLSHESIRNIVIPQTVLHEVRHRSLPVYKRLRDVIDLPSKNFYVFSNEHHSSCYVERVAGESSNDRNDTSIRLAAWWYGSHLQPLGVQAVLLTDDVSCRHKAKEMDITAYSVREYASSLTESPGLLDLVASTEPTEKDEDSFKKMFYEPHWSLEQIRSMLKRGELRQGVLRMSRSNCLEGSVMVEGLDEAILVQGRTHLNRALHDDVVALQLLDETCWVGASAKVIEREDLLEAEEKEEPSAGGAEGATDETLLAVEKQAHRQPTARVVGVIRRKWRQYCGIIKPSDIPMATRHLFVPADRRIPYIRLETRQVEQLVGKRIIVALDSWPRDSRNPKGHFVRVLGEIGDRETENEVVLLEHDCPHTAFSEAVLKCLPQMPWVITEKDERERVDLRHVDICSVDPIGCTDIDDALHCRRLDNGNFEVGVHIADVSHFIRPGTALDKEAQHRSTSVYLTNRRIDMVPDLLSSNLCSLRGNVDRFAFSVIWELTEDGIIVDHRFCKTIICSRGELSYEQAQQRIDDPNMTDSLTESLRDLNFIAKKLKARRIDDGALVLASMEVKFHVDPETDSVVDIVAKQHLETMSMVEEFMLLANVTAANTTLQHFPDCAMLRRHPAPPTSNFEPLLLACKSQAVELDVSSNKTLSDSLNKCEREGNPFFNSMLRIMTTRCMMQALYFCSGTLEYPEYYHYGLAMPTYTHFTSPIRRYADIIVHRLLGVIIDADTTYPELLDVKKQTELAQHINYRHKMAQYAGRASGAITAVSALKNKTVEYEAYVLFLHQNALQLLVPAIGQQMTLYLDYHVKERRAAVKSKTEELRNKGIKYKEEENPEPLPAFEFNEKELYVQCGDVVLRPFDEVVIQATVDASDVQHQRIVTKLVRPVIAGYSVPSIRTSDEPDTNKQERSKKLKPTAKIASDEGGPEVAAAVRKAEQEPKKKTGKTAARRAMPEEPTKNKVKKAKK</sequence>
<gene>
    <name evidence="21" type="primary">LOC108666403</name>
</gene>
<evidence type="ECO:0000256" key="14">
    <source>
        <dbReference type="ARBA" id="ARBA00077221"/>
    </source>
</evidence>
<evidence type="ECO:0000313" key="21">
    <source>
        <dbReference type="RefSeq" id="XP_018008769.1"/>
    </source>
</evidence>
<dbReference type="OMA" id="GQVMRNN"/>
<keyword evidence="7" id="KW-0540">Nuclease</keyword>
<evidence type="ECO:0000256" key="12">
    <source>
        <dbReference type="ARBA" id="ARBA00022884"/>
    </source>
</evidence>
<dbReference type="KEGG" id="hazt:108666403"/>
<dbReference type="Gene3D" id="2.40.50.690">
    <property type="match status" value="1"/>
</dbReference>
<feature type="domain" description="PIN" evidence="18">
    <location>
        <begin position="65"/>
        <end position="179"/>
    </location>
</feature>
<dbReference type="Pfam" id="PF00773">
    <property type="entry name" value="RNB"/>
    <property type="match status" value="1"/>
</dbReference>
<protein>
    <recommendedName>
        <fullName evidence="14">Protein DIS3 homolog</fullName>
    </recommendedName>
    <alternativeName>
        <fullName evidence="15">Ribosomal RNA-processing protein 44</fullName>
    </alternativeName>
</protein>
<dbReference type="Pfam" id="PF13638">
    <property type="entry name" value="PIN_4"/>
    <property type="match status" value="1"/>
</dbReference>
<feature type="domain" description="RNB" evidence="19">
    <location>
        <begin position="469"/>
        <end position="801"/>
    </location>
</feature>
<organism evidence="20 21">
    <name type="scientific">Hyalella azteca</name>
    <name type="common">Amphipod</name>
    <dbReference type="NCBI Taxonomy" id="294128"/>
    <lineage>
        <taxon>Eukaryota</taxon>
        <taxon>Metazoa</taxon>
        <taxon>Ecdysozoa</taxon>
        <taxon>Arthropoda</taxon>
        <taxon>Crustacea</taxon>
        <taxon>Multicrustacea</taxon>
        <taxon>Malacostraca</taxon>
        <taxon>Eumalacostraca</taxon>
        <taxon>Peracarida</taxon>
        <taxon>Amphipoda</taxon>
        <taxon>Senticaudata</taxon>
        <taxon>Talitrida</taxon>
        <taxon>Talitroidea</taxon>
        <taxon>Hyalellidae</taxon>
        <taxon>Hyalella</taxon>
    </lineage>
</organism>
<evidence type="ECO:0000256" key="7">
    <source>
        <dbReference type="ARBA" id="ARBA00022722"/>
    </source>
</evidence>
<dbReference type="Pfam" id="PF17216">
    <property type="entry name" value="Rrp44_CSD1"/>
    <property type="match status" value="1"/>
</dbReference>
<evidence type="ECO:0000256" key="15">
    <source>
        <dbReference type="ARBA" id="ARBA00077930"/>
    </source>
</evidence>
<reference evidence="21" key="1">
    <citation type="submission" date="2025-08" db="UniProtKB">
        <authorList>
            <consortium name="RefSeq"/>
        </authorList>
    </citation>
    <scope>IDENTIFICATION</scope>
    <source>
        <tissue evidence="21">Whole organism</tissue>
    </source>
</reference>
<evidence type="ECO:0000256" key="13">
    <source>
        <dbReference type="ARBA" id="ARBA00023242"/>
    </source>
</evidence>
<dbReference type="GO" id="GO:0000176">
    <property type="term" value="C:nuclear exosome (RNase complex)"/>
    <property type="evidence" value="ECO:0007669"/>
    <property type="project" value="TreeGrafter"/>
</dbReference>
<dbReference type="Gene3D" id="3.40.50.1010">
    <property type="entry name" value="5'-nuclease"/>
    <property type="match status" value="1"/>
</dbReference>
<dbReference type="InterPro" id="IPR050180">
    <property type="entry name" value="RNR_Ribonuclease"/>
</dbReference>
<evidence type="ECO:0000313" key="20">
    <source>
        <dbReference type="Proteomes" id="UP000694843"/>
    </source>
</evidence>
<dbReference type="GO" id="GO:0071031">
    <property type="term" value="P:nuclear mRNA surveillance of mRNA 3'-end processing"/>
    <property type="evidence" value="ECO:0007669"/>
    <property type="project" value="TreeGrafter"/>
</dbReference>
<evidence type="ECO:0000256" key="17">
    <source>
        <dbReference type="SAM" id="MobiDB-lite"/>
    </source>
</evidence>
<dbReference type="SUPFAM" id="SSF50249">
    <property type="entry name" value="Nucleic acid-binding proteins"/>
    <property type="match status" value="2"/>
</dbReference>
<dbReference type="InterPro" id="IPR002716">
    <property type="entry name" value="PIN_dom"/>
</dbReference>
<comment type="cofactor">
    <cofactor evidence="1">
        <name>Mg(2+)</name>
        <dbReference type="ChEBI" id="CHEBI:18420"/>
    </cofactor>
</comment>
<evidence type="ECO:0000256" key="16">
    <source>
        <dbReference type="RuleBase" id="RU003901"/>
    </source>
</evidence>
<dbReference type="InterPro" id="IPR033771">
    <property type="entry name" value="Rrp44_CSD1"/>
</dbReference>
<dbReference type="Proteomes" id="UP000694843">
    <property type="component" value="Unplaced"/>
</dbReference>
<evidence type="ECO:0000256" key="4">
    <source>
        <dbReference type="ARBA" id="ARBA00005785"/>
    </source>
</evidence>
<dbReference type="GO" id="GO:0016075">
    <property type="term" value="P:rRNA catabolic process"/>
    <property type="evidence" value="ECO:0007669"/>
    <property type="project" value="TreeGrafter"/>
</dbReference>
<evidence type="ECO:0000256" key="9">
    <source>
        <dbReference type="ARBA" id="ARBA00022801"/>
    </source>
</evidence>
<feature type="compositionally biased region" description="Basic and acidic residues" evidence="17">
    <location>
        <begin position="972"/>
        <end position="984"/>
    </location>
</feature>
<evidence type="ECO:0000256" key="11">
    <source>
        <dbReference type="ARBA" id="ARBA00022839"/>
    </source>
</evidence>
<dbReference type="CTD" id="22894"/>
<dbReference type="GO" id="GO:0005730">
    <property type="term" value="C:nucleolus"/>
    <property type="evidence" value="ECO:0007669"/>
    <property type="project" value="UniProtKB-SubCell"/>
</dbReference>
<comment type="similarity">
    <text evidence="4 16">Belongs to the RNR ribonuclease family.</text>
</comment>
<dbReference type="SUPFAM" id="SSF88723">
    <property type="entry name" value="PIN domain-like"/>
    <property type="match status" value="1"/>
</dbReference>
<keyword evidence="10" id="KW-0271">Exosome</keyword>
<dbReference type="GO" id="GO:0006364">
    <property type="term" value="P:rRNA processing"/>
    <property type="evidence" value="ECO:0007669"/>
    <property type="project" value="UniProtKB-KW"/>
</dbReference>
<dbReference type="InterPro" id="IPR022966">
    <property type="entry name" value="RNase_II/R_CS"/>
</dbReference>
<evidence type="ECO:0000259" key="19">
    <source>
        <dbReference type="SMART" id="SM00955"/>
    </source>
</evidence>
<evidence type="ECO:0000256" key="8">
    <source>
        <dbReference type="ARBA" id="ARBA00022759"/>
    </source>
</evidence>
<dbReference type="PANTHER" id="PTHR23355">
    <property type="entry name" value="RIBONUCLEASE"/>
    <property type="match status" value="1"/>
</dbReference>
<evidence type="ECO:0000256" key="1">
    <source>
        <dbReference type="ARBA" id="ARBA00001946"/>
    </source>
</evidence>
<evidence type="ECO:0000256" key="3">
    <source>
        <dbReference type="ARBA" id="ARBA00004604"/>
    </source>
</evidence>
<evidence type="ECO:0000256" key="10">
    <source>
        <dbReference type="ARBA" id="ARBA00022835"/>
    </source>
</evidence>
<dbReference type="RefSeq" id="XP_018008769.1">
    <property type="nucleotide sequence ID" value="XM_018153280.2"/>
</dbReference>
<dbReference type="GO" id="GO:0000175">
    <property type="term" value="F:3'-5'-RNA exonuclease activity"/>
    <property type="evidence" value="ECO:0007669"/>
    <property type="project" value="UniProtKB-ARBA"/>
</dbReference>
<dbReference type="CDD" id="cd09862">
    <property type="entry name" value="PIN_Rrp44-like"/>
    <property type="match status" value="1"/>
</dbReference>
<dbReference type="AlphaFoldDB" id="A0A8B7N666"/>
<dbReference type="InterPro" id="IPR001900">
    <property type="entry name" value="RNase_II/R"/>
</dbReference>
<feature type="region of interest" description="Disordered" evidence="17">
    <location>
        <begin position="968"/>
        <end position="1040"/>
    </location>
</feature>
<dbReference type="Gene3D" id="2.40.50.700">
    <property type="match status" value="1"/>
</dbReference>
<dbReference type="InterPro" id="IPR041505">
    <property type="entry name" value="Dis3_CSD2"/>
</dbReference>
<dbReference type="PANTHER" id="PTHR23355:SF35">
    <property type="entry name" value="EXOSOME COMPLEX EXONUCLEASE RRP44"/>
    <property type="match status" value="1"/>
</dbReference>
<dbReference type="GeneID" id="108666403"/>
<dbReference type="Pfam" id="PF17849">
    <property type="entry name" value="OB_Dis3"/>
    <property type="match status" value="1"/>
</dbReference>
<dbReference type="FunFam" id="3.40.50.1010:FF:000010">
    <property type="entry name" value="Exosome complex exonuclease DIS3"/>
    <property type="match status" value="1"/>
</dbReference>
<evidence type="ECO:0000256" key="2">
    <source>
        <dbReference type="ARBA" id="ARBA00004496"/>
    </source>
</evidence>
<evidence type="ECO:0000256" key="6">
    <source>
        <dbReference type="ARBA" id="ARBA00022552"/>
    </source>
</evidence>
<dbReference type="InterPro" id="IPR029060">
    <property type="entry name" value="PIN-like_dom_sf"/>
</dbReference>